<sequence length="102" mass="11071">MELKTTDLPQAIRTIEKLDQDCLNLRGQVTLPADRGWQAYMNWAESAEVVLGGVFADPEIAAAIRADRYCHIASHSTPARMAALISAEVEAQSALCLVDGDN</sequence>
<dbReference type="Proteomes" id="UP001500902">
    <property type="component" value="Unassembled WGS sequence"/>
</dbReference>
<comment type="caution">
    <text evidence="1">The sequence shown here is derived from an EMBL/GenBank/DDBJ whole genome shotgun (WGS) entry which is preliminary data.</text>
</comment>
<dbReference type="RefSeq" id="WP_344894655.1">
    <property type="nucleotide sequence ID" value="NZ_BAAAZP010000220.1"/>
</dbReference>
<gene>
    <name evidence="1" type="ORF">GCM10022224_093660</name>
</gene>
<name>A0ABP7E2Y4_9ACTN</name>
<organism evidence="1 2">
    <name type="scientific">Nonomuraea antimicrobica</name>
    <dbReference type="NCBI Taxonomy" id="561173"/>
    <lineage>
        <taxon>Bacteria</taxon>
        <taxon>Bacillati</taxon>
        <taxon>Actinomycetota</taxon>
        <taxon>Actinomycetes</taxon>
        <taxon>Streptosporangiales</taxon>
        <taxon>Streptosporangiaceae</taxon>
        <taxon>Nonomuraea</taxon>
    </lineage>
</organism>
<keyword evidence="2" id="KW-1185">Reference proteome</keyword>
<accession>A0ABP7E2Y4</accession>
<reference evidence="2" key="1">
    <citation type="journal article" date="2019" name="Int. J. Syst. Evol. Microbiol.">
        <title>The Global Catalogue of Microorganisms (GCM) 10K type strain sequencing project: providing services to taxonomists for standard genome sequencing and annotation.</title>
        <authorList>
            <consortium name="The Broad Institute Genomics Platform"/>
            <consortium name="The Broad Institute Genome Sequencing Center for Infectious Disease"/>
            <person name="Wu L."/>
            <person name="Ma J."/>
        </authorList>
    </citation>
    <scope>NUCLEOTIDE SEQUENCE [LARGE SCALE GENOMIC DNA]</scope>
    <source>
        <strain evidence="2">JCM 16904</strain>
    </source>
</reference>
<evidence type="ECO:0000313" key="1">
    <source>
        <dbReference type="EMBL" id="GAA3713378.1"/>
    </source>
</evidence>
<protein>
    <submittedName>
        <fullName evidence="1">Uncharacterized protein</fullName>
    </submittedName>
</protein>
<dbReference type="EMBL" id="BAAAZP010000220">
    <property type="protein sequence ID" value="GAA3713378.1"/>
    <property type="molecule type" value="Genomic_DNA"/>
</dbReference>
<proteinExistence type="predicted"/>
<evidence type="ECO:0000313" key="2">
    <source>
        <dbReference type="Proteomes" id="UP001500902"/>
    </source>
</evidence>